<accession>A0A5J9U3Z1</accession>
<dbReference type="AlphaFoldDB" id="A0A5J9U3Z1"/>
<evidence type="ECO:0000313" key="4">
    <source>
        <dbReference type="Proteomes" id="UP000324897"/>
    </source>
</evidence>
<feature type="compositionally biased region" description="Low complexity" evidence="1">
    <location>
        <begin position="300"/>
        <end position="309"/>
    </location>
</feature>
<gene>
    <name evidence="3" type="ORF">EJB05_34030</name>
</gene>
<dbReference type="OrthoDB" id="663059at2759"/>
<sequence>MARSRTRRKDSYLNEREKVGNTALGATVGAELNASSKAFRAPLVCAVEEKAGYRMDNQSPRFGAQDSQEPPFYAPGQWTYQVQSAMDPLQYPQSQQVMNVMGGPIYQEDVQIVEPPPPRIRKVKEKKVSRRGGGGGFTKEEDEVLCSTFANVSKDPTIGVNQTHGGYYKRMHDYYNTYKPEGCDLSQLVVQSRWLGIQISLNKFCGFKAAVDRRNESGKNEQDRIDDAVKIYEATEPFQFMHCWRILKDEPKWNEKLLELNGTSTGTGDEGASQANSGPDNSVPPRPEGRNNAKKKRVTDASSSSSAVDVLQRIHDNREKCQQKEDEQMQLILASRF</sequence>
<proteinExistence type="predicted"/>
<dbReference type="EMBL" id="RWGY01000029">
    <property type="protein sequence ID" value="TVU17968.1"/>
    <property type="molecule type" value="Genomic_DNA"/>
</dbReference>
<dbReference type="Gramene" id="TVU17968">
    <property type="protein sequence ID" value="TVU17968"/>
    <property type="gene ID" value="EJB05_34030"/>
</dbReference>
<dbReference type="Pfam" id="PF14303">
    <property type="entry name" value="NAM-associated"/>
    <property type="match status" value="1"/>
</dbReference>
<dbReference type="InterPro" id="IPR029466">
    <property type="entry name" value="NAM-associated_C"/>
</dbReference>
<protein>
    <recommendedName>
        <fullName evidence="2">No apical meristem-associated C-terminal domain-containing protein</fullName>
    </recommendedName>
</protein>
<dbReference type="PANTHER" id="PTHR45125:SF40">
    <property type="entry name" value="OS06G0117800 PROTEIN"/>
    <property type="match status" value="1"/>
</dbReference>
<evidence type="ECO:0000259" key="2">
    <source>
        <dbReference type="Pfam" id="PF14303"/>
    </source>
</evidence>
<keyword evidence="4" id="KW-1185">Reference proteome</keyword>
<feature type="region of interest" description="Disordered" evidence="1">
    <location>
        <begin position="260"/>
        <end position="309"/>
    </location>
</feature>
<name>A0A5J9U3Z1_9POAL</name>
<evidence type="ECO:0000313" key="3">
    <source>
        <dbReference type="EMBL" id="TVU17968.1"/>
    </source>
</evidence>
<comment type="caution">
    <text evidence="3">The sequence shown here is derived from an EMBL/GenBank/DDBJ whole genome shotgun (WGS) entry which is preliminary data.</text>
</comment>
<feature type="compositionally biased region" description="Polar residues" evidence="1">
    <location>
        <begin position="261"/>
        <end position="280"/>
    </location>
</feature>
<dbReference type="PANTHER" id="PTHR45125">
    <property type="entry name" value="F21J9.4-RELATED"/>
    <property type="match status" value="1"/>
</dbReference>
<organism evidence="3 4">
    <name type="scientific">Eragrostis curvula</name>
    <name type="common">weeping love grass</name>
    <dbReference type="NCBI Taxonomy" id="38414"/>
    <lineage>
        <taxon>Eukaryota</taxon>
        <taxon>Viridiplantae</taxon>
        <taxon>Streptophyta</taxon>
        <taxon>Embryophyta</taxon>
        <taxon>Tracheophyta</taxon>
        <taxon>Spermatophyta</taxon>
        <taxon>Magnoliopsida</taxon>
        <taxon>Liliopsida</taxon>
        <taxon>Poales</taxon>
        <taxon>Poaceae</taxon>
        <taxon>PACMAD clade</taxon>
        <taxon>Chloridoideae</taxon>
        <taxon>Eragrostideae</taxon>
        <taxon>Eragrostidinae</taxon>
        <taxon>Eragrostis</taxon>
    </lineage>
</organism>
<feature type="domain" description="No apical meristem-associated C-terminal" evidence="2">
    <location>
        <begin position="237"/>
        <end position="328"/>
    </location>
</feature>
<dbReference type="Proteomes" id="UP000324897">
    <property type="component" value="Chromosome 7"/>
</dbReference>
<feature type="non-terminal residue" evidence="3">
    <location>
        <position position="1"/>
    </location>
</feature>
<reference evidence="3 4" key="1">
    <citation type="journal article" date="2019" name="Sci. Rep.">
        <title>A high-quality genome of Eragrostis curvula grass provides insights into Poaceae evolution and supports new strategies to enhance forage quality.</title>
        <authorList>
            <person name="Carballo J."/>
            <person name="Santos B.A.C.M."/>
            <person name="Zappacosta D."/>
            <person name="Garbus I."/>
            <person name="Selva J.P."/>
            <person name="Gallo C.A."/>
            <person name="Diaz A."/>
            <person name="Albertini E."/>
            <person name="Caccamo M."/>
            <person name="Echenique V."/>
        </authorList>
    </citation>
    <scope>NUCLEOTIDE SEQUENCE [LARGE SCALE GENOMIC DNA]</scope>
    <source>
        <strain evidence="4">cv. Victoria</strain>
        <tissue evidence="3">Leaf</tissue>
    </source>
</reference>
<evidence type="ECO:0000256" key="1">
    <source>
        <dbReference type="SAM" id="MobiDB-lite"/>
    </source>
</evidence>